<feature type="region of interest" description="Disordered" evidence="1">
    <location>
        <begin position="64"/>
        <end position="155"/>
    </location>
</feature>
<accession>A0A8D8CFG5</accession>
<reference evidence="2" key="1">
    <citation type="submission" date="2021-05" db="EMBL/GenBank/DDBJ databases">
        <authorList>
            <person name="Alioto T."/>
            <person name="Alioto T."/>
            <person name="Gomez Garrido J."/>
        </authorList>
    </citation>
    <scope>NUCLEOTIDE SEQUENCE</scope>
</reference>
<dbReference type="AlphaFoldDB" id="A0A8D8CFG5"/>
<organism evidence="2">
    <name type="scientific">Culex pipiens</name>
    <name type="common">House mosquito</name>
    <dbReference type="NCBI Taxonomy" id="7175"/>
    <lineage>
        <taxon>Eukaryota</taxon>
        <taxon>Metazoa</taxon>
        <taxon>Ecdysozoa</taxon>
        <taxon>Arthropoda</taxon>
        <taxon>Hexapoda</taxon>
        <taxon>Insecta</taxon>
        <taxon>Pterygota</taxon>
        <taxon>Neoptera</taxon>
        <taxon>Endopterygota</taxon>
        <taxon>Diptera</taxon>
        <taxon>Nematocera</taxon>
        <taxon>Culicoidea</taxon>
        <taxon>Culicidae</taxon>
        <taxon>Culicinae</taxon>
        <taxon>Culicini</taxon>
        <taxon>Culex</taxon>
        <taxon>Culex</taxon>
    </lineage>
</organism>
<feature type="compositionally biased region" description="Basic and acidic residues" evidence="1">
    <location>
        <begin position="84"/>
        <end position="107"/>
    </location>
</feature>
<name>A0A8D8CFG5_CULPI</name>
<evidence type="ECO:0000256" key="1">
    <source>
        <dbReference type="SAM" id="MobiDB-lite"/>
    </source>
</evidence>
<sequence length="155" mass="16587">MLLHPASVAPEVEPVATFALGTEFNHNVTCCQGGADGATLQVISADYVTSLCRVGTNRLISARARHTATKSLSRPADPAVSAIEPRKSHWDPEGRPHATRGSRESHPSRQPFLSSRWSRFAAGVHQTVDVGPRGHAPSRFPKEATRPPGRPAGQA</sequence>
<evidence type="ECO:0000313" key="2">
    <source>
        <dbReference type="EMBL" id="CAG6490510.1"/>
    </source>
</evidence>
<proteinExistence type="predicted"/>
<dbReference type="EMBL" id="HBUE01115868">
    <property type="protein sequence ID" value="CAG6490510.1"/>
    <property type="molecule type" value="Transcribed_RNA"/>
</dbReference>
<protein>
    <submittedName>
        <fullName evidence="2">(northern house mosquito) hypothetical protein</fullName>
    </submittedName>
</protein>